<feature type="transmembrane region" description="Helical" evidence="2">
    <location>
        <begin position="46"/>
        <end position="66"/>
    </location>
</feature>
<gene>
    <name evidence="3" type="ORF">LX13_001523</name>
</gene>
<feature type="compositionally biased region" description="Polar residues" evidence="1">
    <location>
        <begin position="1"/>
        <end position="10"/>
    </location>
</feature>
<sequence>MTAPTASSPHRNPLDDTPTEQLTATDMPRVGNASHSGDGWGVWPVLWRWVSFVIGCVVLVACAWALGSKVPQWTRDHGTMLVFLCFFLVMSIAGRWFWMGIDAALNRVIGGRE</sequence>
<proteinExistence type="predicted"/>
<evidence type="ECO:0000256" key="1">
    <source>
        <dbReference type="SAM" id="MobiDB-lite"/>
    </source>
</evidence>
<comment type="caution">
    <text evidence="3">The sequence shown here is derived from an EMBL/GenBank/DDBJ whole genome shotgun (WGS) entry which is preliminary data.</text>
</comment>
<dbReference type="EMBL" id="JAMTCJ010000002">
    <property type="protein sequence ID" value="MCP2175704.1"/>
    <property type="molecule type" value="Genomic_DNA"/>
</dbReference>
<evidence type="ECO:0000256" key="2">
    <source>
        <dbReference type="SAM" id="Phobius"/>
    </source>
</evidence>
<dbReference type="Proteomes" id="UP001206895">
    <property type="component" value="Unassembled WGS sequence"/>
</dbReference>
<reference evidence="3 4" key="1">
    <citation type="submission" date="2022-06" db="EMBL/GenBank/DDBJ databases">
        <title>Genomic Encyclopedia of Archaeal and Bacterial Type Strains, Phase II (KMG-II): from individual species to whole genera.</title>
        <authorList>
            <person name="Goeker M."/>
        </authorList>
    </citation>
    <scope>NUCLEOTIDE SEQUENCE [LARGE SCALE GENOMIC DNA]</scope>
    <source>
        <strain evidence="3 4">DSM 44693</strain>
    </source>
</reference>
<evidence type="ECO:0000313" key="4">
    <source>
        <dbReference type="Proteomes" id="UP001206895"/>
    </source>
</evidence>
<accession>A0ABT1HC08</accession>
<keyword evidence="2" id="KW-0812">Transmembrane</keyword>
<protein>
    <submittedName>
        <fullName evidence="3">Uncharacterized protein</fullName>
    </submittedName>
</protein>
<name>A0ABT1HC08_9NOCA</name>
<keyword evidence="2" id="KW-1133">Transmembrane helix</keyword>
<keyword evidence="2" id="KW-0472">Membrane</keyword>
<dbReference type="RefSeq" id="WP_253660755.1">
    <property type="nucleotide sequence ID" value="NZ_BAAAJQ010000001.1"/>
</dbReference>
<keyword evidence="4" id="KW-1185">Reference proteome</keyword>
<feature type="transmembrane region" description="Helical" evidence="2">
    <location>
        <begin position="78"/>
        <end position="98"/>
    </location>
</feature>
<evidence type="ECO:0000313" key="3">
    <source>
        <dbReference type="EMBL" id="MCP2175704.1"/>
    </source>
</evidence>
<organism evidence="3 4">
    <name type="scientific">Williamsia maris</name>
    <dbReference type="NCBI Taxonomy" id="72806"/>
    <lineage>
        <taxon>Bacteria</taxon>
        <taxon>Bacillati</taxon>
        <taxon>Actinomycetota</taxon>
        <taxon>Actinomycetes</taxon>
        <taxon>Mycobacteriales</taxon>
        <taxon>Nocardiaceae</taxon>
        <taxon>Williamsia</taxon>
    </lineage>
</organism>
<feature type="region of interest" description="Disordered" evidence="1">
    <location>
        <begin position="1"/>
        <end position="35"/>
    </location>
</feature>